<dbReference type="Pfam" id="PF01753">
    <property type="entry name" value="zf-MYND"/>
    <property type="match status" value="1"/>
</dbReference>
<dbReference type="PROSITE" id="PS50865">
    <property type="entry name" value="ZF_MYND_2"/>
    <property type="match status" value="1"/>
</dbReference>
<proteinExistence type="predicted"/>
<dbReference type="Proteomes" id="UP001642464">
    <property type="component" value="Unassembled WGS sequence"/>
</dbReference>
<evidence type="ECO:0000256" key="1">
    <source>
        <dbReference type="ARBA" id="ARBA00022723"/>
    </source>
</evidence>
<feature type="domain" description="MYND-type" evidence="5">
    <location>
        <begin position="10"/>
        <end position="47"/>
    </location>
</feature>
<reference evidence="6 7" key="1">
    <citation type="submission" date="2024-02" db="EMBL/GenBank/DDBJ databases">
        <authorList>
            <person name="Chen Y."/>
            <person name="Shah S."/>
            <person name="Dougan E. K."/>
            <person name="Thang M."/>
            <person name="Chan C."/>
        </authorList>
    </citation>
    <scope>NUCLEOTIDE SEQUENCE [LARGE SCALE GENOMIC DNA]</scope>
</reference>
<dbReference type="Gene3D" id="6.10.140.2220">
    <property type="match status" value="1"/>
</dbReference>
<keyword evidence="1" id="KW-0479">Metal-binding</keyword>
<organism evidence="6 7">
    <name type="scientific">Durusdinium trenchii</name>
    <dbReference type="NCBI Taxonomy" id="1381693"/>
    <lineage>
        <taxon>Eukaryota</taxon>
        <taxon>Sar</taxon>
        <taxon>Alveolata</taxon>
        <taxon>Dinophyceae</taxon>
        <taxon>Suessiales</taxon>
        <taxon>Symbiodiniaceae</taxon>
        <taxon>Durusdinium</taxon>
    </lineage>
</organism>
<keyword evidence="3" id="KW-0862">Zinc</keyword>
<keyword evidence="7" id="KW-1185">Reference proteome</keyword>
<evidence type="ECO:0000313" key="6">
    <source>
        <dbReference type="EMBL" id="CAK9025088.1"/>
    </source>
</evidence>
<evidence type="ECO:0000313" key="7">
    <source>
        <dbReference type="Proteomes" id="UP001642464"/>
    </source>
</evidence>
<evidence type="ECO:0000256" key="4">
    <source>
        <dbReference type="PROSITE-ProRule" id="PRU00134"/>
    </source>
</evidence>
<protein>
    <recommendedName>
        <fullName evidence="5">MYND-type domain-containing protein</fullName>
    </recommendedName>
</protein>
<evidence type="ECO:0000259" key="5">
    <source>
        <dbReference type="PROSITE" id="PS50865"/>
    </source>
</evidence>
<comment type="caution">
    <text evidence="6">The sequence shown here is derived from an EMBL/GenBank/DDBJ whole genome shotgun (WGS) entry which is preliminary data.</text>
</comment>
<evidence type="ECO:0000256" key="3">
    <source>
        <dbReference type="ARBA" id="ARBA00022833"/>
    </source>
</evidence>
<dbReference type="InterPro" id="IPR002893">
    <property type="entry name" value="Znf_MYND"/>
</dbReference>
<accession>A0ABP0KEH1</accession>
<sequence length="160" mass="16732">MAGESAVMACAACGASDQVKRCSVCKQVYYCGRDCQKKDIGRHRQEDGCGSGCSKRAVCPEVSIPFAVPEPATSPKAATKVGAGPPCQRCGHVAAGEVYAEIAARSIFGSPDCKHGPYCQSCAKKLCNLTLAFCSGCNALIQKIAPEEVSRQNVNLVALD</sequence>
<evidence type="ECO:0000256" key="2">
    <source>
        <dbReference type="ARBA" id="ARBA00022771"/>
    </source>
</evidence>
<dbReference type="EMBL" id="CAXAMM010011112">
    <property type="protein sequence ID" value="CAK9025088.1"/>
    <property type="molecule type" value="Genomic_DNA"/>
</dbReference>
<gene>
    <name evidence="6" type="ORF">SCF082_LOCUS16922</name>
</gene>
<dbReference type="SUPFAM" id="SSF144232">
    <property type="entry name" value="HIT/MYND zinc finger-like"/>
    <property type="match status" value="1"/>
</dbReference>
<name>A0ABP0KEH1_9DINO</name>
<keyword evidence="2 4" id="KW-0863">Zinc-finger</keyword>